<evidence type="ECO:0000256" key="3">
    <source>
        <dbReference type="ARBA" id="ARBA00023159"/>
    </source>
</evidence>
<dbReference type="InterPro" id="IPR009057">
    <property type="entry name" value="Homeodomain-like_sf"/>
</dbReference>
<protein>
    <recommendedName>
        <fullName evidence="5">HTH araC/xylS-type domain-containing protein</fullName>
    </recommendedName>
</protein>
<keyword evidence="3" id="KW-0010">Activator</keyword>
<dbReference type="RefSeq" id="WP_138224421.1">
    <property type="nucleotide sequence ID" value="NZ_CP040396.1"/>
</dbReference>
<keyword evidence="4" id="KW-0804">Transcription</keyword>
<organism evidence="6 7">
    <name type="scientific">Paenibacillus algicola</name>
    <dbReference type="NCBI Taxonomy" id="2565926"/>
    <lineage>
        <taxon>Bacteria</taxon>
        <taxon>Bacillati</taxon>
        <taxon>Bacillota</taxon>
        <taxon>Bacilli</taxon>
        <taxon>Bacillales</taxon>
        <taxon>Paenibacillaceae</taxon>
        <taxon>Paenibacillus</taxon>
    </lineage>
</organism>
<dbReference type="Pfam" id="PF07883">
    <property type="entry name" value="Cupin_2"/>
    <property type="match status" value="1"/>
</dbReference>
<keyword evidence="2" id="KW-0238">DNA-binding</keyword>
<feature type="domain" description="HTH araC/xylS-type" evidence="5">
    <location>
        <begin position="174"/>
        <end position="272"/>
    </location>
</feature>
<dbReference type="PROSITE" id="PS01124">
    <property type="entry name" value="HTH_ARAC_FAMILY_2"/>
    <property type="match status" value="1"/>
</dbReference>
<dbReference type="KEGG" id="palo:E6C60_0591"/>
<dbReference type="SMART" id="SM00342">
    <property type="entry name" value="HTH_ARAC"/>
    <property type="match status" value="1"/>
</dbReference>
<evidence type="ECO:0000259" key="5">
    <source>
        <dbReference type="PROSITE" id="PS01124"/>
    </source>
</evidence>
<dbReference type="InterPro" id="IPR013096">
    <property type="entry name" value="Cupin_2"/>
</dbReference>
<reference evidence="6 7" key="1">
    <citation type="submission" date="2019-05" db="EMBL/GenBank/DDBJ databases">
        <authorList>
            <person name="Chen C."/>
        </authorList>
    </citation>
    <scope>NUCLEOTIDE SEQUENCE [LARGE SCALE GENOMIC DNA]</scope>
    <source>
        <strain evidence="6 7">HB172198</strain>
    </source>
</reference>
<dbReference type="InterPro" id="IPR050204">
    <property type="entry name" value="AraC_XylS_family_regulators"/>
</dbReference>
<dbReference type="SUPFAM" id="SSF46689">
    <property type="entry name" value="Homeodomain-like"/>
    <property type="match status" value="2"/>
</dbReference>
<dbReference type="InterPro" id="IPR014710">
    <property type="entry name" value="RmlC-like_jellyroll"/>
</dbReference>
<dbReference type="InterPro" id="IPR018062">
    <property type="entry name" value="HTH_AraC-typ_CS"/>
</dbReference>
<dbReference type="AlphaFoldDB" id="A0A4V1G3I5"/>
<dbReference type="Pfam" id="PF12833">
    <property type="entry name" value="HTH_18"/>
    <property type="match status" value="1"/>
</dbReference>
<name>A0A4V1G3I5_9BACL</name>
<dbReference type="GO" id="GO:0003700">
    <property type="term" value="F:DNA-binding transcription factor activity"/>
    <property type="evidence" value="ECO:0007669"/>
    <property type="project" value="InterPro"/>
</dbReference>
<dbReference type="Proteomes" id="UP000300879">
    <property type="component" value="Chromosome"/>
</dbReference>
<accession>A0A4V1G3I5</accession>
<dbReference type="SUPFAM" id="SSF51215">
    <property type="entry name" value="Regulatory protein AraC"/>
    <property type="match status" value="1"/>
</dbReference>
<dbReference type="PRINTS" id="PR00032">
    <property type="entry name" value="HTHARAC"/>
</dbReference>
<evidence type="ECO:0000256" key="4">
    <source>
        <dbReference type="ARBA" id="ARBA00023163"/>
    </source>
</evidence>
<dbReference type="InterPro" id="IPR037923">
    <property type="entry name" value="HTH-like"/>
</dbReference>
<evidence type="ECO:0000256" key="1">
    <source>
        <dbReference type="ARBA" id="ARBA00023015"/>
    </source>
</evidence>
<dbReference type="InterPro" id="IPR020449">
    <property type="entry name" value="Tscrpt_reg_AraC-type_HTH"/>
</dbReference>
<evidence type="ECO:0000313" key="6">
    <source>
        <dbReference type="EMBL" id="QCT01314.1"/>
    </source>
</evidence>
<gene>
    <name evidence="6" type="ORF">E6C60_0591</name>
</gene>
<dbReference type="Gene3D" id="1.10.10.60">
    <property type="entry name" value="Homeodomain-like"/>
    <property type="match status" value="2"/>
</dbReference>
<sequence>MKFIYENWKFDSELPLKIFSHNNIQFYAHCHPEVEIIYVESGSLLLGVNEEKREVHAGDFVICSSNDIHSFEYGGKESRATVLVFKPELLGSSRTWPGDFQFTSPYFTPAEKDRKRLYGLLQAIYQECEGGGAAAPASALMVRGLTMQLCADLQRCMPVAPKAKEPYEQRARLQKMLSYIEENCRTEMTLESIAGHFNMDPFHFSRTFKSTLGLSFKTYLNMVRVSLAEIKLENTDDSIMEIALECGFSSIRTFNRVYKSIKGRTPSHYRKQGAAPQDFKS</sequence>
<dbReference type="Gene3D" id="2.60.120.10">
    <property type="entry name" value="Jelly Rolls"/>
    <property type="match status" value="1"/>
</dbReference>
<evidence type="ECO:0000313" key="7">
    <source>
        <dbReference type="Proteomes" id="UP000300879"/>
    </source>
</evidence>
<dbReference type="PANTHER" id="PTHR46796">
    <property type="entry name" value="HTH-TYPE TRANSCRIPTIONAL ACTIVATOR RHAS-RELATED"/>
    <property type="match status" value="1"/>
</dbReference>
<keyword evidence="7" id="KW-1185">Reference proteome</keyword>
<keyword evidence="1" id="KW-0805">Transcription regulation</keyword>
<proteinExistence type="predicted"/>
<dbReference type="InterPro" id="IPR018060">
    <property type="entry name" value="HTH_AraC"/>
</dbReference>
<dbReference type="EMBL" id="CP040396">
    <property type="protein sequence ID" value="QCT01314.1"/>
    <property type="molecule type" value="Genomic_DNA"/>
</dbReference>
<evidence type="ECO:0000256" key="2">
    <source>
        <dbReference type="ARBA" id="ARBA00023125"/>
    </source>
</evidence>
<dbReference type="PROSITE" id="PS00041">
    <property type="entry name" value="HTH_ARAC_FAMILY_1"/>
    <property type="match status" value="1"/>
</dbReference>
<dbReference type="GO" id="GO:0043565">
    <property type="term" value="F:sequence-specific DNA binding"/>
    <property type="evidence" value="ECO:0007669"/>
    <property type="project" value="InterPro"/>
</dbReference>
<dbReference type="OrthoDB" id="9799319at2"/>